<evidence type="ECO:0000259" key="6">
    <source>
        <dbReference type="PROSITE" id="PS50850"/>
    </source>
</evidence>
<evidence type="ECO:0000313" key="8">
    <source>
        <dbReference type="Proteomes" id="UP000593892"/>
    </source>
</evidence>
<dbReference type="InterPro" id="IPR050382">
    <property type="entry name" value="MFS_Na/Anion_cotransporter"/>
</dbReference>
<feature type="transmembrane region" description="Helical" evidence="5">
    <location>
        <begin position="352"/>
        <end position="374"/>
    </location>
</feature>
<dbReference type="InterPro" id="IPR020846">
    <property type="entry name" value="MFS_dom"/>
</dbReference>
<dbReference type="Proteomes" id="UP000593892">
    <property type="component" value="Chromosome"/>
</dbReference>
<dbReference type="Pfam" id="PF07690">
    <property type="entry name" value="MFS_1"/>
    <property type="match status" value="1"/>
</dbReference>
<dbReference type="GO" id="GO:0016020">
    <property type="term" value="C:membrane"/>
    <property type="evidence" value="ECO:0007669"/>
    <property type="project" value="UniProtKB-SubCell"/>
</dbReference>
<dbReference type="EMBL" id="CP063849">
    <property type="protein sequence ID" value="QOY85480.1"/>
    <property type="molecule type" value="Genomic_DNA"/>
</dbReference>
<feature type="transmembrane region" description="Helical" evidence="5">
    <location>
        <begin position="49"/>
        <end position="68"/>
    </location>
</feature>
<keyword evidence="2 5" id="KW-0812">Transmembrane</keyword>
<keyword evidence="3 5" id="KW-1133">Transmembrane helix</keyword>
<feature type="transmembrane region" description="Helical" evidence="5">
    <location>
        <begin position="137"/>
        <end position="158"/>
    </location>
</feature>
<keyword evidence="8" id="KW-1185">Reference proteome</keyword>
<comment type="subcellular location">
    <subcellularLocation>
        <location evidence="1">Membrane</location>
        <topology evidence="1">Multi-pass membrane protein</topology>
    </subcellularLocation>
</comment>
<feature type="transmembrane region" description="Helical" evidence="5">
    <location>
        <begin position="386"/>
        <end position="406"/>
    </location>
</feature>
<proteinExistence type="predicted"/>
<evidence type="ECO:0000256" key="4">
    <source>
        <dbReference type="ARBA" id="ARBA00023136"/>
    </source>
</evidence>
<dbReference type="InterPro" id="IPR036259">
    <property type="entry name" value="MFS_trans_sf"/>
</dbReference>
<dbReference type="GO" id="GO:0015134">
    <property type="term" value="F:hexuronate transmembrane transporter activity"/>
    <property type="evidence" value="ECO:0007669"/>
    <property type="project" value="TreeGrafter"/>
</dbReference>
<keyword evidence="4 5" id="KW-0472">Membrane</keyword>
<dbReference type="PANTHER" id="PTHR11662:SF285">
    <property type="entry name" value="HEXURONATE TRANSPORTER"/>
    <property type="match status" value="1"/>
</dbReference>
<dbReference type="PROSITE" id="PS50850">
    <property type="entry name" value="MFS"/>
    <property type="match status" value="1"/>
</dbReference>
<sequence length="411" mass="45074">MRIRHLRWYIAALLFAASMINYIDRQALSVVAPILTRELHLSPMQYAGILQWFLYAYTITYVINGWVVDRWGTRRSMAVFMAWWSASNMAHALASGAGSLSAFRCLLGMGESGSFMASIKVASEWFPAKDRAVVNGLVNAGAAAGAVVAPPLVVWLATQYGWRFAFVATGATGFVWLIAWLALYELPERHKRITAEELALIQAPAPAAPVQAKGYLQLLALRQTWALLGARFLSDPVWWFYLFWLPKYLVEHRGFTLLQMGVLAWLPYLCADLGSVAGGLVSGALIQRGWAAGRARRAVMLPCALSMPLSIAVALTPSSGVAIALICVVLFAHMAWRTNLTTMTNDLYPRALVGSVSGLIAFGTGLGGALFTNLTGHLVERYSYTSVFYIMGFLHPAALLLLGVLLKKRRE</sequence>
<accession>A0A7S7SJ04</accession>
<dbReference type="Gene3D" id="1.20.1250.20">
    <property type="entry name" value="MFS general substrate transporter like domains"/>
    <property type="match status" value="2"/>
</dbReference>
<dbReference type="InterPro" id="IPR011701">
    <property type="entry name" value="MFS"/>
</dbReference>
<gene>
    <name evidence="7" type="ORF">IRI77_21925</name>
</gene>
<evidence type="ECO:0000256" key="2">
    <source>
        <dbReference type="ARBA" id="ARBA00022692"/>
    </source>
</evidence>
<dbReference type="PANTHER" id="PTHR11662">
    <property type="entry name" value="SOLUTE CARRIER FAMILY 17"/>
    <property type="match status" value="1"/>
</dbReference>
<name>A0A7S7SJ04_PALFE</name>
<dbReference type="SUPFAM" id="SSF103473">
    <property type="entry name" value="MFS general substrate transporter"/>
    <property type="match status" value="1"/>
</dbReference>
<feature type="transmembrane region" description="Helical" evidence="5">
    <location>
        <begin position="265"/>
        <end position="286"/>
    </location>
</feature>
<evidence type="ECO:0000313" key="7">
    <source>
        <dbReference type="EMBL" id="QOY85480.1"/>
    </source>
</evidence>
<evidence type="ECO:0000256" key="3">
    <source>
        <dbReference type="ARBA" id="ARBA00022989"/>
    </source>
</evidence>
<organism evidence="7 8">
    <name type="scientific">Paludibaculum fermentans</name>
    <dbReference type="NCBI Taxonomy" id="1473598"/>
    <lineage>
        <taxon>Bacteria</taxon>
        <taxon>Pseudomonadati</taxon>
        <taxon>Acidobacteriota</taxon>
        <taxon>Terriglobia</taxon>
        <taxon>Bryobacterales</taxon>
        <taxon>Bryobacteraceae</taxon>
        <taxon>Paludibaculum</taxon>
    </lineage>
</organism>
<dbReference type="KEGG" id="pfer:IRI77_21925"/>
<evidence type="ECO:0000256" key="5">
    <source>
        <dbReference type="SAM" id="Phobius"/>
    </source>
</evidence>
<feature type="transmembrane region" description="Helical" evidence="5">
    <location>
        <begin position="164"/>
        <end position="183"/>
    </location>
</feature>
<protein>
    <submittedName>
        <fullName evidence="7">MFS transporter</fullName>
    </submittedName>
</protein>
<feature type="domain" description="Major facilitator superfamily (MFS) profile" evidence="6">
    <location>
        <begin position="10"/>
        <end position="410"/>
    </location>
</feature>
<evidence type="ECO:0000256" key="1">
    <source>
        <dbReference type="ARBA" id="ARBA00004141"/>
    </source>
</evidence>
<reference evidence="7 8" key="1">
    <citation type="submission" date="2020-10" db="EMBL/GenBank/DDBJ databases">
        <title>Complete genome sequence of Paludibaculum fermentans P105T, a facultatively anaerobic acidobacterium capable of dissimilatory Fe(III) reduction.</title>
        <authorList>
            <person name="Dedysh S.N."/>
            <person name="Beletsky A.V."/>
            <person name="Kulichevskaya I.S."/>
            <person name="Mardanov A.V."/>
            <person name="Ravin N.V."/>
        </authorList>
    </citation>
    <scope>NUCLEOTIDE SEQUENCE [LARGE SCALE GENOMIC DNA]</scope>
    <source>
        <strain evidence="7 8">P105</strain>
    </source>
</reference>
<dbReference type="AlphaFoldDB" id="A0A7S7SJ04"/>
<dbReference type="RefSeq" id="WP_194447150.1">
    <property type="nucleotide sequence ID" value="NZ_CP063849.1"/>
</dbReference>
<dbReference type="CDD" id="cd17319">
    <property type="entry name" value="MFS_ExuT_GudP_like"/>
    <property type="match status" value="1"/>
</dbReference>